<evidence type="ECO:0000256" key="1">
    <source>
        <dbReference type="ARBA" id="ARBA00005417"/>
    </source>
</evidence>
<dbReference type="eggNOG" id="COG1120">
    <property type="taxonomic scope" value="Bacteria"/>
</dbReference>
<evidence type="ECO:0000313" key="8">
    <source>
        <dbReference type="EMBL" id="ABL68975.1"/>
    </source>
</evidence>
<dbReference type="STRING" id="318586.Pden_0864"/>
<dbReference type="SMART" id="SM00382">
    <property type="entry name" value="AAA"/>
    <property type="match status" value="1"/>
</dbReference>
<evidence type="ECO:0000256" key="3">
    <source>
        <dbReference type="ARBA" id="ARBA00022741"/>
    </source>
</evidence>
<dbReference type="RefSeq" id="WP_011747203.1">
    <property type="nucleotide sequence ID" value="NC_008686.1"/>
</dbReference>
<keyword evidence="5" id="KW-0864">Zinc transport</keyword>
<evidence type="ECO:0000259" key="7">
    <source>
        <dbReference type="PROSITE" id="PS50893"/>
    </source>
</evidence>
<dbReference type="Pfam" id="PF00005">
    <property type="entry name" value="ABC_tran"/>
    <property type="match status" value="1"/>
</dbReference>
<evidence type="ECO:0000256" key="6">
    <source>
        <dbReference type="ARBA" id="ARBA00023065"/>
    </source>
</evidence>
<keyword evidence="2" id="KW-0813">Transport</keyword>
<organism evidence="8 9">
    <name type="scientific">Paracoccus denitrificans (strain Pd 1222)</name>
    <dbReference type="NCBI Taxonomy" id="318586"/>
    <lineage>
        <taxon>Bacteria</taxon>
        <taxon>Pseudomonadati</taxon>
        <taxon>Pseudomonadota</taxon>
        <taxon>Alphaproteobacteria</taxon>
        <taxon>Rhodobacterales</taxon>
        <taxon>Paracoccaceae</taxon>
        <taxon>Paracoccus</taxon>
    </lineage>
</organism>
<dbReference type="InterPro" id="IPR003593">
    <property type="entry name" value="AAA+_ATPase"/>
</dbReference>
<dbReference type="PANTHER" id="PTHR42734:SF6">
    <property type="entry name" value="MOLYBDATE IMPORT ATP-BINDING PROTEIN MOLC"/>
    <property type="match status" value="1"/>
</dbReference>
<sequence length="257" mass="26905">MERVTPLIEAHGLAVGHRGKALIAGIELRLDAGRVLCLLGPNGAGKTTLFRTLLGLIPPIAGEIALDGRPLARLTRARIARHLAHVPQALATPFAFSALDIVLMGAAAGLGPFDRPGKAEAERAMAALDTLGIADLAHSEVTRLSGGQRQLVLIARALAQDAGAIVMDEPTASLDFANRIRVGRAVRGLARAGIGVILSSHDPNQAAALGDDALLMNRHGVIACGPVDETMTAGNLTRLYGIRVRREQGSDGRLRFS</sequence>
<keyword evidence="5" id="KW-0862">Zinc</keyword>
<keyword evidence="6" id="KW-0406">Ion transport</keyword>
<protein>
    <submittedName>
        <fullName evidence="8">ABC transporter related protein</fullName>
    </submittedName>
</protein>
<dbReference type="PANTHER" id="PTHR42734">
    <property type="entry name" value="METAL TRANSPORT SYSTEM ATP-BINDING PROTEIN TM_0124-RELATED"/>
    <property type="match status" value="1"/>
</dbReference>
<dbReference type="Proteomes" id="UP000000361">
    <property type="component" value="Chromosome 1"/>
</dbReference>
<proteinExistence type="inferred from homology"/>
<dbReference type="InterPro" id="IPR017871">
    <property type="entry name" value="ABC_transporter-like_CS"/>
</dbReference>
<dbReference type="OrthoDB" id="9805601at2"/>
<evidence type="ECO:0000256" key="2">
    <source>
        <dbReference type="ARBA" id="ARBA00022448"/>
    </source>
</evidence>
<keyword evidence="4" id="KW-0067">ATP-binding</keyword>
<dbReference type="EnsemblBacteria" id="ABL68975">
    <property type="protein sequence ID" value="ABL68975"/>
    <property type="gene ID" value="Pden_0864"/>
</dbReference>
<evidence type="ECO:0000256" key="5">
    <source>
        <dbReference type="ARBA" id="ARBA00022906"/>
    </source>
</evidence>
<dbReference type="GO" id="GO:0006829">
    <property type="term" value="P:zinc ion transport"/>
    <property type="evidence" value="ECO:0007669"/>
    <property type="project" value="UniProtKB-KW"/>
</dbReference>
<dbReference type="AlphaFoldDB" id="A1B0D1"/>
<dbReference type="KEGG" id="pde:Pden_0864"/>
<evidence type="ECO:0000313" key="9">
    <source>
        <dbReference type="Proteomes" id="UP000000361"/>
    </source>
</evidence>
<dbReference type="InterPro" id="IPR003439">
    <property type="entry name" value="ABC_transporter-like_ATP-bd"/>
</dbReference>
<accession>A1B0D1</accession>
<name>A1B0D1_PARDP</name>
<dbReference type="EMBL" id="CP000489">
    <property type="protein sequence ID" value="ABL68975.1"/>
    <property type="molecule type" value="Genomic_DNA"/>
</dbReference>
<dbReference type="Gene3D" id="3.40.50.300">
    <property type="entry name" value="P-loop containing nucleotide triphosphate hydrolases"/>
    <property type="match status" value="1"/>
</dbReference>
<keyword evidence="9" id="KW-1185">Reference proteome</keyword>
<dbReference type="InterPro" id="IPR050153">
    <property type="entry name" value="Metal_Ion_Import_ABC"/>
</dbReference>
<keyword evidence="3" id="KW-0547">Nucleotide-binding</keyword>
<dbReference type="PROSITE" id="PS00211">
    <property type="entry name" value="ABC_TRANSPORTER_1"/>
    <property type="match status" value="1"/>
</dbReference>
<dbReference type="GO" id="GO:0005524">
    <property type="term" value="F:ATP binding"/>
    <property type="evidence" value="ECO:0007669"/>
    <property type="project" value="UniProtKB-KW"/>
</dbReference>
<dbReference type="HOGENOM" id="CLU_000604_1_11_5"/>
<feature type="domain" description="ABC transporter" evidence="7">
    <location>
        <begin position="8"/>
        <end position="243"/>
    </location>
</feature>
<dbReference type="GO" id="GO:0016887">
    <property type="term" value="F:ATP hydrolysis activity"/>
    <property type="evidence" value="ECO:0007669"/>
    <property type="project" value="InterPro"/>
</dbReference>
<dbReference type="FunFam" id="3.40.50.300:FF:000134">
    <property type="entry name" value="Iron-enterobactin ABC transporter ATP-binding protein"/>
    <property type="match status" value="1"/>
</dbReference>
<gene>
    <name evidence="8" type="ordered locus">Pden_0864</name>
</gene>
<dbReference type="GeneID" id="93452089"/>
<comment type="similarity">
    <text evidence="1">Belongs to the ABC transporter superfamily.</text>
</comment>
<reference evidence="9" key="1">
    <citation type="submission" date="2006-12" db="EMBL/GenBank/DDBJ databases">
        <title>Complete sequence of chromosome 1 of Paracoccus denitrificans PD1222.</title>
        <authorList>
            <person name="Copeland A."/>
            <person name="Lucas S."/>
            <person name="Lapidus A."/>
            <person name="Barry K."/>
            <person name="Detter J.C."/>
            <person name="Glavina del Rio T."/>
            <person name="Hammon N."/>
            <person name="Israni S."/>
            <person name="Dalin E."/>
            <person name="Tice H."/>
            <person name="Pitluck S."/>
            <person name="Munk A.C."/>
            <person name="Brettin T."/>
            <person name="Bruce D."/>
            <person name="Han C."/>
            <person name="Tapia R."/>
            <person name="Gilna P."/>
            <person name="Schmutz J."/>
            <person name="Larimer F."/>
            <person name="Land M."/>
            <person name="Hauser L."/>
            <person name="Kyrpides N."/>
            <person name="Lykidis A."/>
            <person name="Spiro S."/>
            <person name="Richardson D.J."/>
            <person name="Moir J.W.B."/>
            <person name="Ferguson S.J."/>
            <person name="van Spanning R.J.M."/>
            <person name="Richardson P."/>
        </authorList>
    </citation>
    <scope>NUCLEOTIDE SEQUENCE [LARGE SCALE GENOMIC DNA]</scope>
    <source>
        <strain evidence="9">Pd 1222</strain>
    </source>
</reference>
<dbReference type="PROSITE" id="PS50893">
    <property type="entry name" value="ABC_TRANSPORTER_2"/>
    <property type="match status" value="1"/>
</dbReference>
<evidence type="ECO:0000256" key="4">
    <source>
        <dbReference type="ARBA" id="ARBA00022840"/>
    </source>
</evidence>
<dbReference type="SUPFAM" id="SSF52540">
    <property type="entry name" value="P-loop containing nucleoside triphosphate hydrolases"/>
    <property type="match status" value="1"/>
</dbReference>
<dbReference type="InterPro" id="IPR027417">
    <property type="entry name" value="P-loop_NTPase"/>
</dbReference>